<organism evidence="1 2">
    <name type="scientific">Malus baccata</name>
    <name type="common">Siberian crab apple</name>
    <name type="synonym">Pyrus baccata</name>
    <dbReference type="NCBI Taxonomy" id="106549"/>
    <lineage>
        <taxon>Eukaryota</taxon>
        <taxon>Viridiplantae</taxon>
        <taxon>Streptophyta</taxon>
        <taxon>Embryophyta</taxon>
        <taxon>Tracheophyta</taxon>
        <taxon>Spermatophyta</taxon>
        <taxon>Magnoliopsida</taxon>
        <taxon>eudicotyledons</taxon>
        <taxon>Gunneridae</taxon>
        <taxon>Pentapetalae</taxon>
        <taxon>rosids</taxon>
        <taxon>fabids</taxon>
        <taxon>Rosales</taxon>
        <taxon>Rosaceae</taxon>
        <taxon>Amygdaloideae</taxon>
        <taxon>Maleae</taxon>
        <taxon>Malus</taxon>
    </lineage>
</organism>
<evidence type="ECO:0000313" key="1">
    <source>
        <dbReference type="EMBL" id="TQE08666.1"/>
    </source>
</evidence>
<sequence>MFFIFLWFVSSNYNSILVIVRPSQVLVVEIAFDMHESSVTAVCRLHLELCVLALNILFGEFARAHQDSRYVDVCSARLLGPQTLSASTFPLIPVLCAPSSDVAYELFDFLQEKSPNFGIFVV</sequence>
<dbReference type="AlphaFoldDB" id="A0A540NC98"/>
<dbReference type="EMBL" id="VIEB01000067">
    <property type="protein sequence ID" value="TQE08666.1"/>
    <property type="molecule type" value="Genomic_DNA"/>
</dbReference>
<dbReference type="Proteomes" id="UP000315295">
    <property type="component" value="Unassembled WGS sequence"/>
</dbReference>
<accession>A0A540NC98</accession>
<evidence type="ECO:0000313" key="2">
    <source>
        <dbReference type="Proteomes" id="UP000315295"/>
    </source>
</evidence>
<keyword evidence="2" id="KW-1185">Reference proteome</keyword>
<reference evidence="1 2" key="1">
    <citation type="journal article" date="2019" name="G3 (Bethesda)">
        <title>Sequencing of a Wild Apple (Malus baccata) Genome Unravels the Differences Between Cultivated and Wild Apple Species Regarding Disease Resistance and Cold Tolerance.</title>
        <authorList>
            <person name="Chen X."/>
        </authorList>
    </citation>
    <scope>NUCLEOTIDE SEQUENCE [LARGE SCALE GENOMIC DNA]</scope>
    <source>
        <strain evidence="2">cv. Shandingzi</strain>
        <tissue evidence="1">Leaves</tissue>
    </source>
</reference>
<gene>
    <name evidence="1" type="ORF">C1H46_005650</name>
</gene>
<protein>
    <submittedName>
        <fullName evidence="1">Uncharacterized protein</fullName>
    </submittedName>
</protein>
<comment type="caution">
    <text evidence="1">The sequence shown here is derived from an EMBL/GenBank/DDBJ whole genome shotgun (WGS) entry which is preliminary data.</text>
</comment>
<name>A0A540NC98_MALBA</name>
<proteinExistence type="predicted"/>